<keyword evidence="14" id="KW-1185">Reference proteome</keyword>
<sequence length="246" mass="28361">MLSQRTSVYRDKTTSLVLIGSFESYVFILGVLRRLDCKTSTRSDTMKYIIGIGGVTNGGKTTLTNRLIKALPNCCVVHQDDFFKPPDQIAVGEDGFKQWDVITAMDMEAMVNTVKGWIENPIKFARSHGVQVTPATEMDDPESRVHILIIEGFLLYNYKPLLEFFDKSYYITIPYEQCKLRRSTRQYTVPDPPGLFEGHVWPMYLKHRNDMENCGLPIEYLDGLKTKDEIYNQVYEDIHNTLLNRL</sequence>
<keyword evidence="8" id="KW-0460">Magnesium</keyword>
<reference evidence="13" key="2">
    <citation type="submission" date="2025-09" db="UniProtKB">
        <authorList>
            <consortium name="Ensembl"/>
        </authorList>
    </citation>
    <scope>IDENTIFICATION</scope>
</reference>
<comment type="pathway">
    <text evidence="1">Cofactor biosynthesis; NAD(+) biosynthesis.</text>
</comment>
<dbReference type="GO" id="GO:0019363">
    <property type="term" value="P:pyridine nucleotide biosynthetic process"/>
    <property type="evidence" value="ECO:0007669"/>
    <property type="project" value="UniProtKB-KW"/>
</dbReference>
<evidence type="ECO:0000256" key="2">
    <source>
        <dbReference type="ARBA" id="ARBA00022642"/>
    </source>
</evidence>
<keyword evidence="5" id="KW-0547">Nucleotide-binding</keyword>
<dbReference type="GO" id="GO:0050262">
    <property type="term" value="F:ribosylnicotinamide kinase activity"/>
    <property type="evidence" value="ECO:0007669"/>
    <property type="project" value="UniProtKB-EC"/>
</dbReference>
<dbReference type="FunFam" id="3.40.50.300:FF:000853">
    <property type="entry name" value="Nicotinamide riboside kinase 1"/>
    <property type="match status" value="1"/>
</dbReference>
<dbReference type="CDD" id="cd02024">
    <property type="entry name" value="NRK1"/>
    <property type="match status" value="1"/>
</dbReference>
<keyword evidence="2" id="KW-0662">Pyridine nucleotide biosynthesis</keyword>
<dbReference type="GO" id="GO:0005524">
    <property type="term" value="F:ATP binding"/>
    <property type="evidence" value="ECO:0007669"/>
    <property type="project" value="UniProtKB-KW"/>
</dbReference>
<dbReference type="Pfam" id="PF13238">
    <property type="entry name" value="AAA_18"/>
    <property type="match status" value="1"/>
</dbReference>
<evidence type="ECO:0000256" key="5">
    <source>
        <dbReference type="ARBA" id="ARBA00022741"/>
    </source>
</evidence>
<evidence type="ECO:0000256" key="9">
    <source>
        <dbReference type="ARBA" id="ARBA00050738"/>
    </source>
</evidence>
<evidence type="ECO:0000256" key="1">
    <source>
        <dbReference type="ARBA" id="ARBA00004790"/>
    </source>
</evidence>
<dbReference type="SUPFAM" id="SSF52540">
    <property type="entry name" value="P-loop containing nucleoside triphosphate hydrolases"/>
    <property type="match status" value="1"/>
</dbReference>
<dbReference type="GO" id="GO:0061769">
    <property type="term" value="F:nicotinate riboside kinase activity"/>
    <property type="evidence" value="ECO:0007669"/>
    <property type="project" value="UniProtKB-ARBA"/>
</dbReference>
<evidence type="ECO:0000313" key="14">
    <source>
        <dbReference type="Proteomes" id="UP000694427"/>
    </source>
</evidence>
<evidence type="ECO:0000256" key="7">
    <source>
        <dbReference type="ARBA" id="ARBA00022840"/>
    </source>
</evidence>
<dbReference type="PANTHER" id="PTHR10285">
    <property type="entry name" value="URIDINE KINASE"/>
    <property type="match status" value="1"/>
</dbReference>
<dbReference type="GO" id="GO:0046872">
    <property type="term" value="F:metal ion binding"/>
    <property type="evidence" value="ECO:0007669"/>
    <property type="project" value="UniProtKB-KW"/>
</dbReference>
<comment type="catalytic activity">
    <reaction evidence="9">
        <text>beta-nicotinamide D-riboside + ATP = beta-nicotinamide D-ribonucleotide + ADP + H(+)</text>
        <dbReference type="Rhea" id="RHEA:14017"/>
        <dbReference type="ChEBI" id="CHEBI:14649"/>
        <dbReference type="ChEBI" id="CHEBI:15378"/>
        <dbReference type="ChEBI" id="CHEBI:15927"/>
        <dbReference type="ChEBI" id="CHEBI:30616"/>
        <dbReference type="ChEBI" id="CHEBI:456216"/>
        <dbReference type="EC" id="2.7.1.22"/>
    </reaction>
</comment>
<keyword evidence="12" id="KW-1133">Transmembrane helix</keyword>
<keyword evidence="12" id="KW-0472">Membrane</keyword>
<feature type="transmembrane region" description="Helical" evidence="12">
    <location>
        <begin position="15"/>
        <end position="32"/>
    </location>
</feature>
<dbReference type="InterPro" id="IPR027417">
    <property type="entry name" value="P-loop_NTPase"/>
</dbReference>
<dbReference type="GO" id="GO:0019674">
    <property type="term" value="P:NAD+ metabolic process"/>
    <property type="evidence" value="ECO:0007669"/>
    <property type="project" value="UniProtKB-ARBA"/>
</dbReference>
<comment type="catalytic activity">
    <reaction evidence="10">
        <text>beta-D-ribosylnicotinate + ATP = nicotinate beta-D-ribonucleotide + ADP + H(+)</text>
        <dbReference type="Rhea" id="RHEA:25568"/>
        <dbReference type="ChEBI" id="CHEBI:15378"/>
        <dbReference type="ChEBI" id="CHEBI:30616"/>
        <dbReference type="ChEBI" id="CHEBI:57502"/>
        <dbReference type="ChEBI" id="CHEBI:58527"/>
        <dbReference type="ChEBI" id="CHEBI:456216"/>
        <dbReference type="EC" id="2.7.1.173"/>
    </reaction>
</comment>
<keyword evidence="7" id="KW-0067">ATP-binding</keyword>
<evidence type="ECO:0000256" key="10">
    <source>
        <dbReference type="ARBA" id="ARBA00051194"/>
    </source>
</evidence>
<keyword evidence="3" id="KW-0808">Transferase</keyword>
<protein>
    <submittedName>
        <fullName evidence="13">Muscle-specific beta 1 integrin binding protein</fullName>
    </submittedName>
</protein>
<dbReference type="OMA" id="WIENPIK"/>
<evidence type="ECO:0000256" key="11">
    <source>
        <dbReference type="ARBA" id="ARBA00060898"/>
    </source>
</evidence>
<name>A0A8C1Y7R0_CYPCA</name>
<dbReference type="Proteomes" id="UP000694427">
    <property type="component" value="Unplaced"/>
</dbReference>
<organism evidence="13 14">
    <name type="scientific">Cyprinus carpio</name>
    <name type="common">Common carp</name>
    <dbReference type="NCBI Taxonomy" id="7962"/>
    <lineage>
        <taxon>Eukaryota</taxon>
        <taxon>Metazoa</taxon>
        <taxon>Chordata</taxon>
        <taxon>Craniata</taxon>
        <taxon>Vertebrata</taxon>
        <taxon>Euteleostomi</taxon>
        <taxon>Actinopterygii</taxon>
        <taxon>Neopterygii</taxon>
        <taxon>Teleostei</taxon>
        <taxon>Ostariophysi</taxon>
        <taxon>Cypriniformes</taxon>
        <taxon>Cyprinidae</taxon>
        <taxon>Cyprininae</taxon>
        <taxon>Cyprinus</taxon>
    </lineage>
</organism>
<evidence type="ECO:0000256" key="3">
    <source>
        <dbReference type="ARBA" id="ARBA00022679"/>
    </source>
</evidence>
<accession>A0A8C1Y7R0</accession>
<reference evidence="13" key="1">
    <citation type="submission" date="2025-08" db="UniProtKB">
        <authorList>
            <consortium name="Ensembl"/>
        </authorList>
    </citation>
    <scope>IDENTIFICATION</scope>
</reference>
<evidence type="ECO:0000256" key="6">
    <source>
        <dbReference type="ARBA" id="ARBA00022777"/>
    </source>
</evidence>
<dbReference type="Gene3D" id="3.40.50.300">
    <property type="entry name" value="P-loop containing nucleotide triphosphate hydrolases"/>
    <property type="match status" value="1"/>
</dbReference>
<proteinExistence type="inferred from homology"/>
<dbReference type="AlphaFoldDB" id="A0A8C1Y7R0"/>
<evidence type="ECO:0000313" key="13">
    <source>
        <dbReference type="Ensembl" id="ENSCCRP00010115676.1"/>
    </source>
</evidence>
<keyword evidence="4" id="KW-0479">Metal-binding</keyword>
<keyword evidence="12" id="KW-0812">Transmembrane</keyword>
<dbReference type="GO" id="GO:0005829">
    <property type="term" value="C:cytosol"/>
    <property type="evidence" value="ECO:0007669"/>
    <property type="project" value="UniProtKB-ARBA"/>
</dbReference>
<evidence type="ECO:0000256" key="8">
    <source>
        <dbReference type="ARBA" id="ARBA00022842"/>
    </source>
</evidence>
<evidence type="ECO:0000256" key="4">
    <source>
        <dbReference type="ARBA" id="ARBA00022723"/>
    </source>
</evidence>
<evidence type="ECO:0000256" key="12">
    <source>
        <dbReference type="SAM" id="Phobius"/>
    </source>
</evidence>
<comment type="similarity">
    <text evidence="11">Belongs to the uridine kinase family. NRK subfamily.</text>
</comment>
<dbReference type="Ensembl" id="ENSCCRT00010128580.1">
    <property type="protein sequence ID" value="ENSCCRP00010115676.1"/>
    <property type="gene ID" value="ENSCCRG00010050777.1"/>
</dbReference>
<keyword evidence="6" id="KW-0418">Kinase</keyword>